<dbReference type="PROSITE" id="PS50846">
    <property type="entry name" value="HMA_2"/>
    <property type="match status" value="2"/>
</dbReference>
<keyword evidence="16" id="KW-0186">Copper</keyword>
<reference evidence="27 28" key="1">
    <citation type="journal article" date="2009" name="Stand. Genomic Sci.">
        <title>Complete genome sequence of Cryptobacterium curtum type strain (12-3).</title>
        <authorList>
            <person name="Mavrommatis K."/>
            <person name="Pukall R."/>
            <person name="Rohde C."/>
            <person name="Chen F."/>
            <person name="Sims D."/>
            <person name="Brettin T."/>
            <person name="Kuske C."/>
            <person name="Detter J.C."/>
            <person name="Han C."/>
            <person name="Lapidus A."/>
            <person name="Copeland A."/>
            <person name="Glavina Del Rio T."/>
            <person name="Nolan M."/>
            <person name="Lucas S."/>
            <person name="Tice H."/>
            <person name="Cheng J.F."/>
            <person name="Bruce D."/>
            <person name="Goodwin L."/>
            <person name="Pitluck S."/>
            <person name="Ovchinnikova G."/>
            <person name="Pati A."/>
            <person name="Ivanova N."/>
            <person name="Chen A."/>
            <person name="Palaniappan K."/>
            <person name="Chain P."/>
            <person name="D'haeseleer P."/>
            <person name="Goker M."/>
            <person name="Bristow J."/>
            <person name="Eisen J.A."/>
            <person name="Markowitz V."/>
            <person name="Hugenholtz P."/>
            <person name="Rohde M."/>
            <person name="Klenk H.P."/>
            <person name="Kyrpides N.C."/>
        </authorList>
    </citation>
    <scope>NUCLEOTIDE SEQUENCE [LARGE SCALE GENOMIC DNA]</scope>
    <source>
        <strain evidence="28">ATCC 700683 / DSM 15641 / 12-3</strain>
    </source>
</reference>
<dbReference type="GO" id="GO:0016887">
    <property type="term" value="F:ATP hydrolysis activity"/>
    <property type="evidence" value="ECO:0007669"/>
    <property type="project" value="InterPro"/>
</dbReference>
<feature type="transmembrane region" description="Helical" evidence="24">
    <location>
        <begin position="388"/>
        <end position="408"/>
    </location>
</feature>
<dbReference type="NCBIfam" id="TIGR01494">
    <property type="entry name" value="ATPase_P-type"/>
    <property type="match status" value="2"/>
</dbReference>
<keyword evidence="13" id="KW-0460">Magnesium</keyword>
<evidence type="ECO:0000256" key="4">
    <source>
        <dbReference type="ARBA" id="ARBA00015102"/>
    </source>
</evidence>
<dbReference type="NCBIfam" id="TIGR01511">
    <property type="entry name" value="ATPase-IB1_Cu"/>
    <property type="match status" value="1"/>
</dbReference>
<evidence type="ECO:0000256" key="2">
    <source>
        <dbReference type="ARBA" id="ARBA00006024"/>
    </source>
</evidence>
<feature type="region of interest" description="Disordered" evidence="25">
    <location>
        <begin position="797"/>
        <end position="855"/>
    </location>
</feature>
<dbReference type="KEGG" id="ccu:Ccur_11220"/>
<evidence type="ECO:0000256" key="1">
    <source>
        <dbReference type="ARBA" id="ARBA00004651"/>
    </source>
</evidence>
<dbReference type="CDD" id="cd02094">
    <property type="entry name" value="P-type_ATPase_Cu-like"/>
    <property type="match status" value="1"/>
</dbReference>
<feature type="domain" description="HMA" evidence="26">
    <location>
        <begin position="857"/>
        <end position="922"/>
    </location>
</feature>
<keyword evidence="18 24" id="KW-0472">Membrane</keyword>
<dbReference type="CDD" id="cd00371">
    <property type="entry name" value="HMA"/>
    <property type="match status" value="2"/>
</dbReference>
<comment type="catalytic activity">
    <reaction evidence="22">
        <text>Cu(+)(in) + ATP + H2O = Cu(+)(out) + ADP + phosphate + H(+)</text>
        <dbReference type="Rhea" id="RHEA:25792"/>
        <dbReference type="ChEBI" id="CHEBI:15377"/>
        <dbReference type="ChEBI" id="CHEBI:15378"/>
        <dbReference type="ChEBI" id="CHEBI:30616"/>
        <dbReference type="ChEBI" id="CHEBI:43474"/>
        <dbReference type="ChEBI" id="CHEBI:49552"/>
        <dbReference type="ChEBI" id="CHEBI:456216"/>
        <dbReference type="EC" id="7.2.2.8"/>
    </reaction>
</comment>
<feature type="compositionally biased region" description="Low complexity" evidence="25">
    <location>
        <begin position="820"/>
        <end position="835"/>
    </location>
</feature>
<evidence type="ECO:0000256" key="6">
    <source>
        <dbReference type="ARBA" id="ARBA00022475"/>
    </source>
</evidence>
<sequence length="925" mass="96867">MKKTFDVTGMTCAACSARVTKATQAVPGVDEAVVNLLKNSMEVTYDGNDATLAAVSAAVEKAGYGATVRGQASSEAAPSRGSASDAAQKEARHVRMRLIVSILFTVPLFYLSMGHMFSWPIPAALAGHEGMMSLALTELLLTIPVVFVNFKFFRVGFKTLIHRAPNMDSLIALGSTASIIYGIAAMYRMSAALGVGDVQAAHTAGMDLYFESAVMILTLITLGKFFEARAKGRTTDAINGLLDLAPATALRVRDGQEEEILIEQVVVGDILAVRAGAAVPCDGVVVEGTAAVDESVITGESLPVEKEAGDTVTGATVNRSGWFTMRATAVGADTALAHIVKLVDEATSTKAPIERKADQIAGIFVPAVIGVAIVVFAIWLVIGDFSAAVSHAISVLVISCPCALGLATPTAIMVGTGRGAQQGVLIKSAEALENAHDTRIVVLDKTGTITEGAPRVTDALVYEHDGWTAVETNQLTADQTRVVQAALSLEERSEHPLARAFVDYATERGVEAQPVEDFTTVAGRGVKGIVDGSFCVAGNERLLRETGVTVDAFATETKRLAEEGKTPLIVARDGKAELIVACADVVKPTSKHAIERLRAMGVKTVMLTGDDARTAAVIQREVGTDEAIASVLPEGKEERVRAFCAEGKTAMVGDGINDAPALARADVGIAIGAGTDVAIDAADIVLMRSDLEDVATSLELSRATMRNIKQNLFWALIYNAICIPIAAGALSAWGIALNPMIAAACMSFSSICVVTNALRLRGWKPSLEAASVSVDAGQLSAGQRNSDQLGDDIKVNSNIKLEGDNRSKNNSQPDDDKSKSTGQSGDSTSDSVSQSNGEGQTTQNNPENEVDRKEPTMKKTLAVDGMMCEHCVAHVTKALEGIEGVSSVKVSLADKNAVVDLAQEVPDAALVDAVVDAGYEASVVA</sequence>
<dbReference type="PRINTS" id="PR00119">
    <property type="entry name" value="CATATPASE"/>
</dbReference>
<keyword evidence="7 24" id="KW-0812">Transmembrane</keyword>
<dbReference type="Gene3D" id="3.30.70.100">
    <property type="match status" value="2"/>
</dbReference>
<dbReference type="NCBIfam" id="TIGR00003">
    <property type="entry name" value="copper ion binding protein"/>
    <property type="match status" value="2"/>
</dbReference>
<dbReference type="EMBL" id="CP001682">
    <property type="protein sequence ID" value="ACU94812.1"/>
    <property type="molecule type" value="Genomic_DNA"/>
</dbReference>
<dbReference type="SFLD" id="SFLDG00002">
    <property type="entry name" value="C1.7:_P-type_atpase_like"/>
    <property type="match status" value="1"/>
</dbReference>
<feature type="transmembrane region" description="Helical" evidence="24">
    <location>
        <begin position="131"/>
        <end position="150"/>
    </location>
</feature>
<dbReference type="GO" id="GO:0055070">
    <property type="term" value="P:copper ion homeostasis"/>
    <property type="evidence" value="ECO:0007669"/>
    <property type="project" value="TreeGrafter"/>
</dbReference>
<evidence type="ECO:0000256" key="7">
    <source>
        <dbReference type="ARBA" id="ARBA00022692"/>
    </source>
</evidence>
<keyword evidence="9" id="KW-0677">Repeat</keyword>
<dbReference type="GO" id="GO:0005507">
    <property type="term" value="F:copper ion binding"/>
    <property type="evidence" value="ECO:0007669"/>
    <property type="project" value="InterPro"/>
</dbReference>
<feature type="transmembrane region" description="Helical" evidence="24">
    <location>
        <begin position="98"/>
        <end position="119"/>
    </location>
</feature>
<keyword evidence="10 24" id="KW-0547">Nucleotide-binding</keyword>
<evidence type="ECO:0000256" key="13">
    <source>
        <dbReference type="ARBA" id="ARBA00022842"/>
    </source>
</evidence>
<dbReference type="FunFam" id="3.30.70.100:FF:000001">
    <property type="entry name" value="ATPase copper transporting beta"/>
    <property type="match status" value="1"/>
</dbReference>
<dbReference type="PROSITE" id="PS00154">
    <property type="entry name" value="ATPASE_E1_E2"/>
    <property type="match status" value="1"/>
</dbReference>
<dbReference type="GO" id="GO:0005524">
    <property type="term" value="F:ATP binding"/>
    <property type="evidence" value="ECO:0007669"/>
    <property type="project" value="UniProtKB-UniRule"/>
</dbReference>
<proteinExistence type="inferred from homology"/>
<dbReference type="InterPro" id="IPR017969">
    <property type="entry name" value="Heavy-metal-associated_CS"/>
</dbReference>
<comment type="function">
    <text evidence="21">Involved in copper transport.</text>
</comment>
<evidence type="ECO:0000256" key="15">
    <source>
        <dbReference type="ARBA" id="ARBA00022989"/>
    </source>
</evidence>
<dbReference type="SFLD" id="SFLDF00027">
    <property type="entry name" value="p-type_atpase"/>
    <property type="match status" value="1"/>
</dbReference>
<keyword evidence="5" id="KW-0813">Transport</keyword>
<organism evidence="27 28">
    <name type="scientific">Cryptobacterium curtum (strain ATCC 700683 / DSM 15641 / CCUG 43107 / 12-3)</name>
    <dbReference type="NCBI Taxonomy" id="469378"/>
    <lineage>
        <taxon>Bacteria</taxon>
        <taxon>Bacillati</taxon>
        <taxon>Actinomycetota</taxon>
        <taxon>Coriobacteriia</taxon>
        <taxon>Eggerthellales</taxon>
        <taxon>Eggerthellaceae</taxon>
        <taxon>Cryptobacterium</taxon>
    </lineage>
</organism>
<evidence type="ECO:0000256" key="9">
    <source>
        <dbReference type="ARBA" id="ARBA00022737"/>
    </source>
</evidence>
<evidence type="ECO:0000256" key="8">
    <source>
        <dbReference type="ARBA" id="ARBA00022723"/>
    </source>
</evidence>
<keyword evidence="6 24" id="KW-1003">Cell membrane</keyword>
<dbReference type="FunFam" id="3.30.70.100:FF:000005">
    <property type="entry name" value="Copper-exporting P-type ATPase A"/>
    <property type="match status" value="1"/>
</dbReference>
<evidence type="ECO:0000256" key="16">
    <source>
        <dbReference type="ARBA" id="ARBA00023008"/>
    </source>
</evidence>
<evidence type="ECO:0000256" key="20">
    <source>
        <dbReference type="ARBA" id="ARBA00033239"/>
    </source>
</evidence>
<keyword evidence="14" id="KW-1278">Translocase</keyword>
<evidence type="ECO:0000313" key="28">
    <source>
        <dbReference type="Proteomes" id="UP000000954"/>
    </source>
</evidence>
<evidence type="ECO:0000256" key="12">
    <source>
        <dbReference type="ARBA" id="ARBA00022840"/>
    </source>
</evidence>
<dbReference type="InterPro" id="IPR027256">
    <property type="entry name" value="P-typ_ATPase_IB"/>
</dbReference>
<dbReference type="eggNOG" id="COG2217">
    <property type="taxonomic scope" value="Bacteria"/>
</dbReference>
<dbReference type="Gene3D" id="3.40.1110.10">
    <property type="entry name" value="Calcium-transporting ATPase, cytoplasmic domain N"/>
    <property type="match status" value="1"/>
</dbReference>
<dbReference type="STRING" id="469378.Ccur_11220"/>
<dbReference type="PANTHER" id="PTHR43520">
    <property type="entry name" value="ATP7, ISOFORM B"/>
    <property type="match status" value="1"/>
</dbReference>
<evidence type="ECO:0000256" key="21">
    <source>
        <dbReference type="ARBA" id="ARBA00037427"/>
    </source>
</evidence>
<gene>
    <name evidence="27" type="ordered locus">Ccur_11220</name>
</gene>
<dbReference type="InterPro" id="IPR018303">
    <property type="entry name" value="ATPase_P-typ_P_site"/>
</dbReference>
<dbReference type="Proteomes" id="UP000000954">
    <property type="component" value="Chromosome"/>
</dbReference>
<evidence type="ECO:0000256" key="18">
    <source>
        <dbReference type="ARBA" id="ARBA00023136"/>
    </source>
</evidence>
<dbReference type="NCBIfam" id="TIGR01525">
    <property type="entry name" value="ATPase-IB_hvy"/>
    <property type="match status" value="1"/>
</dbReference>
<keyword evidence="15 24" id="KW-1133">Transmembrane helix</keyword>
<dbReference type="Gene3D" id="2.70.150.10">
    <property type="entry name" value="Calcium-transporting ATPase, cytoplasmic transduction domain A"/>
    <property type="match status" value="1"/>
</dbReference>
<dbReference type="Pfam" id="PF00403">
    <property type="entry name" value="HMA"/>
    <property type="match status" value="2"/>
</dbReference>
<dbReference type="InterPro" id="IPR023298">
    <property type="entry name" value="ATPase_P-typ_TM_dom_sf"/>
</dbReference>
<dbReference type="Gene3D" id="3.40.50.1000">
    <property type="entry name" value="HAD superfamily/HAD-like"/>
    <property type="match status" value="1"/>
</dbReference>
<keyword evidence="12 24" id="KW-0067">ATP-binding</keyword>
<evidence type="ECO:0000256" key="25">
    <source>
        <dbReference type="SAM" id="MobiDB-lite"/>
    </source>
</evidence>
<keyword evidence="17" id="KW-0406">Ion transport</keyword>
<evidence type="ECO:0000256" key="17">
    <source>
        <dbReference type="ARBA" id="ARBA00023065"/>
    </source>
</evidence>
<dbReference type="PANTHER" id="PTHR43520:SF8">
    <property type="entry name" value="P-TYPE CU(+) TRANSPORTER"/>
    <property type="match status" value="1"/>
</dbReference>
<dbReference type="SUPFAM" id="SSF55008">
    <property type="entry name" value="HMA, heavy metal-associated domain"/>
    <property type="match status" value="2"/>
</dbReference>
<dbReference type="HOGENOM" id="CLU_001771_0_3_11"/>
<dbReference type="InterPro" id="IPR006122">
    <property type="entry name" value="HMA_Cu_ion-bd"/>
</dbReference>
<feature type="domain" description="HMA" evidence="26">
    <location>
        <begin position="1"/>
        <end position="67"/>
    </location>
</feature>
<evidence type="ECO:0000256" key="11">
    <source>
        <dbReference type="ARBA" id="ARBA00022796"/>
    </source>
</evidence>
<feature type="transmembrane region" description="Helical" evidence="24">
    <location>
        <begin position="712"/>
        <end position="735"/>
    </location>
</feature>
<dbReference type="PRINTS" id="PR00120">
    <property type="entry name" value="HATPASE"/>
</dbReference>
<dbReference type="Pfam" id="PF00702">
    <property type="entry name" value="Hydrolase"/>
    <property type="match status" value="1"/>
</dbReference>
<dbReference type="RefSeq" id="WP_015778675.1">
    <property type="nucleotide sequence ID" value="NC_013170.1"/>
</dbReference>
<dbReference type="InterPro" id="IPR036412">
    <property type="entry name" value="HAD-like_sf"/>
</dbReference>
<dbReference type="InterPro" id="IPR008250">
    <property type="entry name" value="ATPase_P-typ_transduc_dom_A_sf"/>
</dbReference>
<dbReference type="SFLD" id="SFLDS00003">
    <property type="entry name" value="Haloacid_Dehalogenase"/>
    <property type="match status" value="1"/>
</dbReference>
<comment type="subcellular location">
    <subcellularLocation>
        <location evidence="1">Cell membrane</location>
        <topology evidence="1">Multi-pass membrane protein</topology>
    </subcellularLocation>
</comment>
<dbReference type="InterPro" id="IPR044492">
    <property type="entry name" value="P_typ_ATPase_HD_dom"/>
</dbReference>
<evidence type="ECO:0000256" key="5">
    <source>
        <dbReference type="ARBA" id="ARBA00022448"/>
    </source>
</evidence>
<evidence type="ECO:0000256" key="3">
    <source>
        <dbReference type="ARBA" id="ARBA00012517"/>
    </source>
</evidence>
<feature type="transmembrane region" description="Helical" evidence="24">
    <location>
        <begin position="170"/>
        <end position="188"/>
    </location>
</feature>
<comment type="similarity">
    <text evidence="2 24">Belongs to the cation transport ATPase (P-type) (TC 3.A.3) family. Type IB subfamily.</text>
</comment>
<dbReference type="AlphaFoldDB" id="C7MPH2"/>
<keyword evidence="11" id="KW-0187">Copper transport</keyword>
<name>C7MPH2_CRYCD</name>
<dbReference type="InterPro" id="IPR001757">
    <property type="entry name" value="P_typ_ATPase"/>
</dbReference>
<feature type="compositionally biased region" description="Polar residues" evidence="25">
    <location>
        <begin position="836"/>
        <end position="847"/>
    </location>
</feature>
<evidence type="ECO:0000313" key="27">
    <source>
        <dbReference type="EMBL" id="ACU94812.1"/>
    </source>
</evidence>
<keyword evidence="8 24" id="KW-0479">Metal-binding</keyword>
<protein>
    <recommendedName>
        <fullName evidence="4">Copper-exporting P-type ATPase</fullName>
        <ecNumber evidence="3">7.2.2.8</ecNumber>
    </recommendedName>
    <alternativeName>
        <fullName evidence="19">Copper-exporting P-type ATPase A</fullName>
    </alternativeName>
    <alternativeName>
        <fullName evidence="20">Cu(+)-exporting ATPase</fullName>
    </alternativeName>
    <alternativeName>
        <fullName evidence="23">Probable copper-transporting ATPase SynA</fullName>
    </alternativeName>
</protein>
<feature type="transmembrane region" description="Helical" evidence="24">
    <location>
        <begin position="208"/>
        <end position="226"/>
    </location>
</feature>
<dbReference type="InterPro" id="IPR036163">
    <property type="entry name" value="HMA_dom_sf"/>
</dbReference>
<dbReference type="PROSITE" id="PS01047">
    <property type="entry name" value="HMA_1"/>
    <property type="match status" value="1"/>
</dbReference>
<dbReference type="GO" id="GO:0005886">
    <property type="term" value="C:plasma membrane"/>
    <property type="evidence" value="ECO:0007669"/>
    <property type="project" value="UniProtKB-SubCell"/>
</dbReference>
<dbReference type="InterPro" id="IPR023214">
    <property type="entry name" value="HAD_sf"/>
</dbReference>
<dbReference type="Pfam" id="PF00122">
    <property type="entry name" value="E1-E2_ATPase"/>
    <property type="match status" value="1"/>
</dbReference>
<dbReference type="GO" id="GO:0140581">
    <property type="term" value="F:P-type monovalent copper transporter activity"/>
    <property type="evidence" value="ECO:0007669"/>
    <property type="project" value="UniProtKB-EC"/>
</dbReference>
<dbReference type="FunFam" id="2.70.150.10:FF:000020">
    <property type="entry name" value="Copper-exporting P-type ATPase A"/>
    <property type="match status" value="1"/>
</dbReference>
<accession>C7MPH2</accession>
<evidence type="ECO:0000256" key="24">
    <source>
        <dbReference type="RuleBase" id="RU362081"/>
    </source>
</evidence>
<evidence type="ECO:0000256" key="14">
    <source>
        <dbReference type="ARBA" id="ARBA00022967"/>
    </source>
</evidence>
<evidence type="ECO:0000256" key="10">
    <source>
        <dbReference type="ARBA" id="ARBA00022741"/>
    </source>
</evidence>
<feature type="transmembrane region" description="Helical" evidence="24">
    <location>
        <begin position="360"/>
        <end position="382"/>
    </location>
</feature>
<dbReference type="SUPFAM" id="SSF81665">
    <property type="entry name" value="Calcium ATPase, transmembrane domain M"/>
    <property type="match status" value="1"/>
</dbReference>
<dbReference type="EC" id="7.2.2.8" evidence="3"/>
<dbReference type="OrthoDB" id="7059309at2"/>
<dbReference type="InterPro" id="IPR023299">
    <property type="entry name" value="ATPase_P-typ_cyto_dom_N"/>
</dbReference>
<evidence type="ECO:0000256" key="19">
    <source>
        <dbReference type="ARBA" id="ARBA00029719"/>
    </source>
</evidence>
<evidence type="ECO:0000256" key="23">
    <source>
        <dbReference type="ARBA" id="ARBA00069640"/>
    </source>
</evidence>
<dbReference type="SUPFAM" id="SSF56784">
    <property type="entry name" value="HAD-like"/>
    <property type="match status" value="1"/>
</dbReference>
<keyword evidence="28" id="KW-1185">Reference proteome</keyword>
<dbReference type="SUPFAM" id="SSF81653">
    <property type="entry name" value="Calcium ATPase, transduction domain A"/>
    <property type="match status" value="1"/>
</dbReference>
<evidence type="ECO:0000256" key="22">
    <source>
        <dbReference type="ARBA" id="ARBA00049289"/>
    </source>
</evidence>
<dbReference type="InterPro" id="IPR006121">
    <property type="entry name" value="HMA_dom"/>
</dbReference>
<dbReference type="InterPro" id="IPR059000">
    <property type="entry name" value="ATPase_P-type_domA"/>
</dbReference>
<dbReference type="GO" id="GO:0043682">
    <property type="term" value="F:P-type divalent copper transporter activity"/>
    <property type="evidence" value="ECO:0007669"/>
    <property type="project" value="TreeGrafter"/>
</dbReference>
<evidence type="ECO:0000259" key="26">
    <source>
        <dbReference type="PROSITE" id="PS50846"/>
    </source>
</evidence>